<comment type="caution">
    <text evidence="1">The sequence shown here is derived from an EMBL/GenBank/DDBJ whole genome shotgun (WGS) entry which is preliminary data.</text>
</comment>
<keyword evidence="2" id="KW-1185">Reference proteome</keyword>
<evidence type="ECO:0000313" key="1">
    <source>
        <dbReference type="EMBL" id="MCJ0762190.1"/>
    </source>
</evidence>
<organism evidence="1 2">
    <name type="scientific">Variovorax terrae</name>
    <dbReference type="NCBI Taxonomy" id="2923278"/>
    <lineage>
        <taxon>Bacteria</taxon>
        <taxon>Pseudomonadati</taxon>
        <taxon>Pseudomonadota</taxon>
        <taxon>Betaproteobacteria</taxon>
        <taxon>Burkholderiales</taxon>
        <taxon>Comamonadaceae</taxon>
        <taxon>Variovorax</taxon>
    </lineage>
</organism>
<name>A0A9X1VRQ8_9BURK</name>
<proteinExistence type="predicted"/>
<accession>A0A9X1VRQ8</accession>
<gene>
    <name evidence="1" type="ORF">MMF98_03095</name>
</gene>
<reference evidence="1" key="1">
    <citation type="submission" date="2022-03" db="EMBL/GenBank/DDBJ databases">
        <authorList>
            <person name="Woo C.Y."/>
        </authorList>
    </citation>
    <scope>NUCLEOTIDE SEQUENCE</scope>
    <source>
        <strain evidence="1">CYS-02</strain>
    </source>
</reference>
<dbReference type="EMBL" id="JALGBI010000001">
    <property type="protein sequence ID" value="MCJ0762190.1"/>
    <property type="molecule type" value="Genomic_DNA"/>
</dbReference>
<evidence type="ECO:0000313" key="2">
    <source>
        <dbReference type="Proteomes" id="UP001139447"/>
    </source>
</evidence>
<protein>
    <submittedName>
        <fullName evidence="1">Uncharacterized protein</fullName>
    </submittedName>
</protein>
<sequence length="79" mass="8182">MSPDNPDVQAMQAALEDTALRLHGIASRTGTAQVAAEVLRLNDAVRAGALGRIGPHDQPGDFARLLLAQADPANAEDPA</sequence>
<dbReference type="RefSeq" id="WP_243304225.1">
    <property type="nucleotide sequence ID" value="NZ_JALGBI010000001.1"/>
</dbReference>
<dbReference type="AlphaFoldDB" id="A0A9X1VRQ8"/>
<dbReference type="Proteomes" id="UP001139447">
    <property type="component" value="Unassembled WGS sequence"/>
</dbReference>